<sequence>MITVLGSSIEVRRWPSLGALVPALRVLVACKAGAGLSREKDVRYFVLQCQLVAGTPRDNRCHIIFVFAGGHERRNDRHLAFPARRSPRKEHRVHFDLRGGCFDCSRNVRRRTRVVVGRARMRLRVFLGKTVVEIVVVIFFLLTAPHEPHGSEEKADPDNDRGNGHDPSDGVGPSRFGRGSGHMRWSRRARLVHSSGKGRRYLWDNDVAGAGVNDYDIGGRDGCWHRWGRWSGSHCRRIGRGRGCSDSSRRWRRGGRRRIWRSCGGSCCRRNCCRSFFRGCGVRCSCSLRWWR</sequence>
<proteinExistence type="predicted"/>
<organism evidence="2">
    <name type="scientific">Aphanomyces astaci</name>
    <name type="common">Crayfish plague agent</name>
    <dbReference type="NCBI Taxonomy" id="112090"/>
    <lineage>
        <taxon>Eukaryota</taxon>
        <taxon>Sar</taxon>
        <taxon>Stramenopiles</taxon>
        <taxon>Oomycota</taxon>
        <taxon>Saprolegniomycetes</taxon>
        <taxon>Saprolegniales</taxon>
        <taxon>Verrucalvaceae</taxon>
        <taxon>Aphanomyces</taxon>
    </lineage>
</organism>
<dbReference type="GeneID" id="20808813"/>
<reference evidence="2" key="1">
    <citation type="submission" date="2013-12" db="EMBL/GenBank/DDBJ databases">
        <title>The Genome Sequence of Aphanomyces astaci APO3.</title>
        <authorList>
            <consortium name="The Broad Institute Genomics Platform"/>
            <person name="Russ C."/>
            <person name="Tyler B."/>
            <person name="van West P."/>
            <person name="Dieguez-Uribeondo J."/>
            <person name="Young S.K."/>
            <person name="Zeng Q."/>
            <person name="Gargeya S."/>
            <person name="Fitzgerald M."/>
            <person name="Abouelleil A."/>
            <person name="Alvarado L."/>
            <person name="Chapman S.B."/>
            <person name="Gainer-Dewar J."/>
            <person name="Goldberg J."/>
            <person name="Griggs A."/>
            <person name="Gujja S."/>
            <person name="Hansen M."/>
            <person name="Howarth C."/>
            <person name="Imamovic A."/>
            <person name="Ireland A."/>
            <person name="Larimer J."/>
            <person name="McCowan C."/>
            <person name="Murphy C."/>
            <person name="Pearson M."/>
            <person name="Poon T.W."/>
            <person name="Priest M."/>
            <person name="Roberts A."/>
            <person name="Saif S."/>
            <person name="Shea T."/>
            <person name="Sykes S."/>
            <person name="Wortman J."/>
            <person name="Nusbaum C."/>
            <person name="Birren B."/>
        </authorList>
    </citation>
    <scope>NUCLEOTIDE SEQUENCE [LARGE SCALE GENOMIC DNA]</scope>
    <source>
        <strain evidence="2">APO3</strain>
    </source>
</reference>
<dbReference type="AlphaFoldDB" id="W4GIS0"/>
<feature type="region of interest" description="Disordered" evidence="1">
    <location>
        <begin position="147"/>
        <end position="182"/>
    </location>
</feature>
<evidence type="ECO:0000313" key="2">
    <source>
        <dbReference type="EMBL" id="ETV79552.1"/>
    </source>
</evidence>
<name>W4GIS0_APHAT</name>
<gene>
    <name evidence="2" type="ORF">H257_06817</name>
</gene>
<dbReference type="RefSeq" id="XP_009830488.1">
    <property type="nucleotide sequence ID" value="XM_009832186.1"/>
</dbReference>
<accession>W4GIS0</accession>
<evidence type="ECO:0000256" key="1">
    <source>
        <dbReference type="SAM" id="MobiDB-lite"/>
    </source>
</evidence>
<feature type="compositionally biased region" description="Basic and acidic residues" evidence="1">
    <location>
        <begin position="147"/>
        <end position="168"/>
    </location>
</feature>
<dbReference type="EMBL" id="KI913127">
    <property type="protein sequence ID" value="ETV79552.1"/>
    <property type="molecule type" value="Genomic_DNA"/>
</dbReference>
<protein>
    <submittedName>
        <fullName evidence="2">Uncharacterized protein</fullName>
    </submittedName>
</protein>
<dbReference type="VEuPathDB" id="FungiDB:H257_06817"/>